<dbReference type="EMBL" id="OW152827">
    <property type="protein sequence ID" value="CAH2043950.1"/>
    <property type="molecule type" value="Genomic_DNA"/>
</dbReference>
<feature type="compositionally biased region" description="Basic and acidic residues" evidence="1">
    <location>
        <begin position="73"/>
        <end position="93"/>
    </location>
</feature>
<keyword evidence="3" id="KW-1185">Reference proteome</keyword>
<reference evidence="2" key="1">
    <citation type="submission" date="2022-03" db="EMBL/GenBank/DDBJ databases">
        <authorList>
            <person name="Martin H S."/>
        </authorList>
    </citation>
    <scope>NUCLEOTIDE SEQUENCE</scope>
</reference>
<sequence>MSKPTNGILQSERAVRALCFAGTSVRITPAGDRGVSAGRGEGRASGSSPRPWERSAFNASHVLETLLTRAPRHGCERDGARRNKPRDKETRSE</sequence>
<accession>A0ABN8I1Y6</accession>
<proteinExistence type="predicted"/>
<organism evidence="2 3">
    <name type="scientific">Iphiclides podalirius</name>
    <name type="common">scarce swallowtail</name>
    <dbReference type="NCBI Taxonomy" id="110791"/>
    <lineage>
        <taxon>Eukaryota</taxon>
        <taxon>Metazoa</taxon>
        <taxon>Ecdysozoa</taxon>
        <taxon>Arthropoda</taxon>
        <taxon>Hexapoda</taxon>
        <taxon>Insecta</taxon>
        <taxon>Pterygota</taxon>
        <taxon>Neoptera</taxon>
        <taxon>Endopterygota</taxon>
        <taxon>Lepidoptera</taxon>
        <taxon>Glossata</taxon>
        <taxon>Ditrysia</taxon>
        <taxon>Papilionoidea</taxon>
        <taxon>Papilionidae</taxon>
        <taxon>Papilioninae</taxon>
        <taxon>Iphiclides</taxon>
    </lineage>
</organism>
<evidence type="ECO:0000256" key="1">
    <source>
        <dbReference type="SAM" id="MobiDB-lite"/>
    </source>
</evidence>
<gene>
    <name evidence="2" type="ORF">IPOD504_LOCUS4519</name>
</gene>
<feature type="compositionally biased region" description="Low complexity" evidence="1">
    <location>
        <begin position="33"/>
        <end position="50"/>
    </location>
</feature>
<protein>
    <submittedName>
        <fullName evidence="2">Uncharacterized protein</fullName>
    </submittedName>
</protein>
<feature type="region of interest" description="Disordered" evidence="1">
    <location>
        <begin position="28"/>
        <end position="93"/>
    </location>
</feature>
<evidence type="ECO:0000313" key="2">
    <source>
        <dbReference type="EMBL" id="CAH2043950.1"/>
    </source>
</evidence>
<dbReference type="Proteomes" id="UP000837857">
    <property type="component" value="Chromosome 15"/>
</dbReference>
<name>A0ABN8I1Y6_9NEOP</name>
<evidence type="ECO:0000313" key="3">
    <source>
        <dbReference type="Proteomes" id="UP000837857"/>
    </source>
</evidence>
<feature type="non-terminal residue" evidence="2">
    <location>
        <position position="1"/>
    </location>
</feature>